<dbReference type="EMBL" id="JAXIOK010000005">
    <property type="protein sequence ID" value="KAK4770347.1"/>
    <property type="molecule type" value="Genomic_DNA"/>
</dbReference>
<organism evidence="2 3">
    <name type="scientific">Trapa incisa</name>
    <dbReference type="NCBI Taxonomy" id="236973"/>
    <lineage>
        <taxon>Eukaryota</taxon>
        <taxon>Viridiplantae</taxon>
        <taxon>Streptophyta</taxon>
        <taxon>Embryophyta</taxon>
        <taxon>Tracheophyta</taxon>
        <taxon>Spermatophyta</taxon>
        <taxon>Magnoliopsida</taxon>
        <taxon>eudicotyledons</taxon>
        <taxon>Gunneridae</taxon>
        <taxon>Pentapetalae</taxon>
        <taxon>rosids</taxon>
        <taxon>malvids</taxon>
        <taxon>Myrtales</taxon>
        <taxon>Lythraceae</taxon>
        <taxon>Trapa</taxon>
    </lineage>
</organism>
<protein>
    <submittedName>
        <fullName evidence="2">Uncharacterized protein</fullName>
    </submittedName>
</protein>
<dbReference type="Proteomes" id="UP001345219">
    <property type="component" value="Chromosome 24"/>
</dbReference>
<accession>A0AAN7KWG5</accession>
<evidence type="ECO:0000313" key="2">
    <source>
        <dbReference type="EMBL" id="KAK4770347.1"/>
    </source>
</evidence>
<keyword evidence="3" id="KW-1185">Reference proteome</keyword>
<gene>
    <name evidence="2" type="ORF">SAY87_030879</name>
</gene>
<name>A0AAN7KWG5_9MYRT</name>
<sequence length="93" mass="10325">MPGRKYKSSIQGDTSGLNNWYNDLSFPFHLQPANSCVSPSKTHGHKETGIHMKMAGPDYSTERVEQVVGLRSADLANNLAAFVLKWRQTFVTG</sequence>
<proteinExistence type="predicted"/>
<evidence type="ECO:0000256" key="1">
    <source>
        <dbReference type="SAM" id="MobiDB-lite"/>
    </source>
</evidence>
<dbReference type="AlphaFoldDB" id="A0AAN7KWG5"/>
<evidence type="ECO:0000313" key="3">
    <source>
        <dbReference type="Proteomes" id="UP001345219"/>
    </source>
</evidence>
<feature type="region of interest" description="Disordered" evidence="1">
    <location>
        <begin position="37"/>
        <end position="56"/>
    </location>
</feature>
<reference evidence="2 3" key="1">
    <citation type="journal article" date="2023" name="Hortic Res">
        <title>Pangenome of water caltrop reveals structural variations and asymmetric subgenome divergence after allopolyploidization.</title>
        <authorList>
            <person name="Zhang X."/>
            <person name="Chen Y."/>
            <person name="Wang L."/>
            <person name="Yuan Y."/>
            <person name="Fang M."/>
            <person name="Shi L."/>
            <person name="Lu R."/>
            <person name="Comes H.P."/>
            <person name="Ma Y."/>
            <person name="Chen Y."/>
            <person name="Huang G."/>
            <person name="Zhou Y."/>
            <person name="Zheng Z."/>
            <person name="Qiu Y."/>
        </authorList>
    </citation>
    <scope>NUCLEOTIDE SEQUENCE [LARGE SCALE GENOMIC DNA]</scope>
    <source>
        <tissue evidence="2">Roots</tissue>
    </source>
</reference>
<comment type="caution">
    <text evidence="2">The sequence shown here is derived from an EMBL/GenBank/DDBJ whole genome shotgun (WGS) entry which is preliminary data.</text>
</comment>